<evidence type="ECO:0000313" key="9">
    <source>
        <dbReference type="Proteomes" id="UP000015354"/>
    </source>
</evidence>
<dbReference type="CDD" id="cd14279">
    <property type="entry name" value="CUE"/>
    <property type="match status" value="1"/>
</dbReference>
<keyword evidence="3" id="KW-0967">Endosome</keyword>
<dbReference type="InterPro" id="IPR017916">
    <property type="entry name" value="SB_dom"/>
</dbReference>
<evidence type="ECO:0000256" key="2">
    <source>
        <dbReference type="ARBA" id="ARBA00022448"/>
    </source>
</evidence>
<dbReference type="EMBL" id="ATMH01007006">
    <property type="protein sequence ID" value="EPY24784.1"/>
    <property type="molecule type" value="Genomic_DNA"/>
</dbReference>
<keyword evidence="9" id="KW-1185">Reference proteome</keyword>
<dbReference type="GO" id="GO:0008333">
    <property type="term" value="P:endosome to lysosome transport"/>
    <property type="evidence" value="ECO:0007669"/>
    <property type="project" value="TreeGrafter"/>
</dbReference>
<sequence length="408" mass="45153">MYSNFPLSQLSDAEYITQYYNASVAATIASSISAFLPYETNFPGIKIFINETTKTKSRSGSAGSINLDVTLNVRSERDHRDENLTVRLNFPSNYPQQVIRATLLLTSQSNKIKQPYPVMGSDGSIQVECLSFLRGTERPFPILDVLLALSEQFELEFPLVSSNYQAPLSTNDANAVTAALSMTASSPQRSQLIQEVAEKVVIDLNQKASNYLDTRQQSLQYLKKLNDTNRELTKAQGLLEKHEKELKEYIPTVGSVGTLIQQLEGRPDTPEEHSKCLIPVGALQAQALDLTAAIHASEDALRLLEDGLRSEQLGCDDYVKLVGDVGREQFVTRFLWRRVMDRLEPAGGASTASMLRPQAPQVPHSRPSGCEALMQEFPDAPPDVVADVLRNANDDLTMARTQMKALFA</sequence>
<comment type="subcellular location">
    <subcellularLocation>
        <location evidence="1">Endosome</location>
    </subcellularLocation>
</comment>
<evidence type="ECO:0000256" key="1">
    <source>
        <dbReference type="ARBA" id="ARBA00004177"/>
    </source>
</evidence>
<dbReference type="PROSITE" id="PS51312">
    <property type="entry name" value="SB"/>
    <property type="match status" value="1"/>
</dbReference>
<evidence type="ECO:0000256" key="5">
    <source>
        <dbReference type="PROSITE-ProRule" id="PRU00644"/>
    </source>
</evidence>
<gene>
    <name evidence="8" type="ORF">STCU_07006</name>
</gene>
<comment type="caution">
    <text evidence="8">The sequence shown here is derived from an EMBL/GenBank/DDBJ whole genome shotgun (WGS) entry which is preliminary data.</text>
</comment>
<organism evidence="8 9">
    <name type="scientific">Strigomonas culicis</name>
    <dbReference type="NCBI Taxonomy" id="28005"/>
    <lineage>
        <taxon>Eukaryota</taxon>
        <taxon>Discoba</taxon>
        <taxon>Euglenozoa</taxon>
        <taxon>Kinetoplastea</taxon>
        <taxon>Metakinetoplastina</taxon>
        <taxon>Trypanosomatida</taxon>
        <taxon>Trypanosomatidae</taxon>
        <taxon>Strigomonadinae</taxon>
        <taxon>Strigomonas</taxon>
    </lineage>
</organism>
<proteinExistence type="predicted"/>
<evidence type="ECO:0000259" key="7">
    <source>
        <dbReference type="PROSITE" id="PS51312"/>
    </source>
</evidence>
<dbReference type="AlphaFoldDB" id="S9U7J9"/>
<dbReference type="OrthoDB" id="306304at2759"/>
<keyword evidence="2 5" id="KW-0813">Transport</keyword>
<feature type="region of interest" description="Disordered" evidence="6">
    <location>
        <begin position="348"/>
        <end position="367"/>
    </location>
</feature>
<dbReference type="PANTHER" id="PTHR23306:SF3">
    <property type="entry name" value="TUMOR SUPPRESSOR PROTEIN 101"/>
    <property type="match status" value="1"/>
</dbReference>
<evidence type="ECO:0000256" key="3">
    <source>
        <dbReference type="ARBA" id="ARBA00022753"/>
    </source>
</evidence>
<accession>S9U7J9</accession>
<dbReference type="Gene3D" id="6.10.140.820">
    <property type="match status" value="1"/>
</dbReference>
<dbReference type="SUPFAM" id="SSF140111">
    <property type="entry name" value="Endosomal sorting complex assembly domain"/>
    <property type="match status" value="1"/>
</dbReference>
<feature type="domain" description="SB" evidence="7">
    <location>
        <begin position="281"/>
        <end position="349"/>
    </location>
</feature>
<dbReference type="PANTHER" id="PTHR23306">
    <property type="entry name" value="TUMOR SUSCEPTIBILITY GENE 101 PROTEIN-RELATED"/>
    <property type="match status" value="1"/>
</dbReference>
<dbReference type="Proteomes" id="UP000015354">
    <property type="component" value="Unassembled WGS sequence"/>
</dbReference>
<reference evidence="8 9" key="1">
    <citation type="journal article" date="2013" name="PLoS ONE">
        <title>Predicting the Proteins of Angomonas deanei, Strigomonas culicis and Their Respective Endosymbionts Reveals New Aspects of the Trypanosomatidae Family.</title>
        <authorList>
            <person name="Motta M.C."/>
            <person name="Martins A.C."/>
            <person name="de Souza S.S."/>
            <person name="Catta-Preta C.M."/>
            <person name="Silva R."/>
            <person name="Klein C.C."/>
            <person name="de Almeida L.G."/>
            <person name="de Lima Cunha O."/>
            <person name="Ciapina L.P."/>
            <person name="Brocchi M."/>
            <person name="Colabardini A.C."/>
            <person name="de Araujo Lima B."/>
            <person name="Machado C.R."/>
            <person name="de Almeida Soares C.M."/>
            <person name="Probst C.M."/>
            <person name="de Menezes C.B."/>
            <person name="Thompson C.E."/>
            <person name="Bartholomeu D.C."/>
            <person name="Gradia D.F."/>
            <person name="Pavoni D.P."/>
            <person name="Grisard E.C."/>
            <person name="Fantinatti-Garboggini F."/>
            <person name="Marchini F.K."/>
            <person name="Rodrigues-Luiz G.F."/>
            <person name="Wagner G."/>
            <person name="Goldman G.H."/>
            <person name="Fietto J.L."/>
            <person name="Elias M.C."/>
            <person name="Goldman M.H."/>
            <person name="Sagot M.F."/>
            <person name="Pereira M."/>
            <person name="Stoco P.H."/>
            <person name="de Mendonca-Neto R.P."/>
            <person name="Teixeira S.M."/>
            <person name="Maciel T.E."/>
            <person name="de Oliveira Mendes T.A."/>
            <person name="Urmenyi T.P."/>
            <person name="de Souza W."/>
            <person name="Schenkman S."/>
            <person name="de Vasconcelos A.T."/>
        </authorList>
    </citation>
    <scope>NUCLEOTIDE SEQUENCE [LARGE SCALE GENOMIC DNA]</scope>
</reference>
<protein>
    <recommendedName>
        <fullName evidence="7">SB domain-containing protein</fullName>
    </recommendedName>
</protein>
<dbReference type="GO" id="GO:0015031">
    <property type="term" value="P:protein transport"/>
    <property type="evidence" value="ECO:0007669"/>
    <property type="project" value="UniProtKB-UniRule"/>
</dbReference>
<keyword evidence="4 5" id="KW-0653">Protein transport</keyword>
<dbReference type="Pfam" id="PF09454">
    <property type="entry name" value="Vps23_core"/>
    <property type="match status" value="1"/>
</dbReference>
<evidence type="ECO:0000256" key="6">
    <source>
        <dbReference type="SAM" id="MobiDB-lite"/>
    </source>
</evidence>
<evidence type="ECO:0000313" key="8">
    <source>
        <dbReference type="EMBL" id="EPY24784.1"/>
    </source>
</evidence>
<name>S9U7J9_9TRYP</name>
<dbReference type="GO" id="GO:0043130">
    <property type="term" value="F:ubiquitin binding"/>
    <property type="evidence" value="ECO:0007669"/>
    <property type="project" value="TreeGrafter"/>
</dbReference>
<dbReference type="InterPro" id="IPR037202">
    <property type="entry name" value="ESCRT_assembly_dom"/>
</dbReference>
<evidence type="ECO:0000256" key="4">
    <source>
        <dbReference type="ARBA" id="ARBA00022927"/>
    </source>
</evidence>
<dbReference type="InterPro" id="IPR052070">
    <property type="entry name" value="ESCRT-I_UEV_domain"/>
</dbReference>
<dbReference type="GO" id="GO:0000813">
    <property type="term" value="C:ESCRT I complex"/>
    <property type="evidence" value="ECO:0007669"/>
    <property type="project" value="TreeGrafter"/>
</dbReference>